<dbReference type="AlphaFoldDB" id="A0A366RWG4"/>
<dbReference type="EMBL" id="QKXC01000101">
    <property type="protein sequence ID" value="RBR21423.1"/>
    <property type="molecule type" value="Genomic_DNA"/>
</dbReference>
<dbReference type="GeneID" id="41994403"/>
<name>A0A366RWG4_9HYPO</name>
<gene>
    <name evidence="2" type="ORF">FIESC28_04960</name>
</gene>
<dbReference type="Proteomes" id="UP000253153">
    <property type="component" value="Unassembled WGS sequence"/>
</dbReference>
<sequence>MSSSRQGQIPPPRRTRPSTETPQSQSSSTHRQSSEQVLNPGMEDALSFLGRMLPQGQVQSGTENVTPRLEDVYKDIERWVDLCTRPVQREESEKERKALIGKIKTRLGLEHDFAEHNKKQSEAANRQIELNNQELSKLMDELAKSEEYAKGLEEKLQPLSPPSSRPEERARALD</sequence>
<accession>A0A366RWG4</accession>
<evidence type="ECO:0000313" key="3">
    <source>
        <dbReference type="Proteomes" id="UP000253153"/>
    </source>
</evidence>
<keyword evidence="3" id="KW-1185">Reference proteome</keyword>
<dbReference type="RefSeq" id="XP_031016872.1">
    <property type="nucleotide sequence ID" value="XM_031159107.1"/>
</dbReference>
<feature type="compositionally biased region" description="Basic and acidic residues" evidence="1">
    <location>
        <begin position="165"/>
        <end position="174"/>
    </location>
</feature>
<feature type="compositionally biased region" description="Low complexity" evidence="1">
    <location>
        <begin position="18"/>
        <end position="36"/>
    </location>
</feature>
<proteinExistence type="predicted"/>
<reference evidence="2 3" key="1">
    <citation type="submission" date="2018-06" db="EMBL/GenBank/DDBJ databases">
        <title>Fusarium incarnatum-equiseti species complex species 28.</title>
        <authorList>
            <person name="Gardiner D.M."/>
        </authorList>
    </citation>
    <scope>NUCLEOTIDE SEQUENCE [LARGE SCALE GENOMIC DNA]</scope>
    <source>
        <strain evidence="2 3">FIESC_28</strain>
    </source>
</reference>
<evidence type="ECO:0000256" key="1">
    <source>
        <dbReference type="SAM" id="MobiDB-lite"/>
    </source>
</evidence>
<feature type="region of interest" description="Disordered" evidence="1">
    <location>
        <begin position="151"/>
        <end position="174"/>
    </location>
</feature>
<organism evidence="2 3">
    <name type="scientific">Fusarium coffeatum</name>
    <dbReference type="NCBI Taxonomy" id="231269"/>
    <lineage>
        <taxon>Eukaryota</taxon>
        <taxon>Fungi</taxon>
        <taxon>Dikarya</taxon>
        <taxon>Ascomycota</taxon>
        <taxon>Pezizomycotina</taxon>
        <taxon>Sordariomycetes</taxon>
        <taxon>Hypocreomycetidae</taxon>
        <taxon>Hypocreales</taxon>
        <taxon>Nectriaceae</taxon>
        <taxon>Fusarium</taxon>
        <taxon>Fusarium incarnatum-equiseti species complex</taxon>
    </lineage>
</organism>
<protein>
    <submittedName>
        <fullName evidence="2">Uncharacterized protein</fullName>
    </submittedName>
</protein>
<evidence type="ECO:0000313" key="2">
    <source>
        <dbReference type="EMBL" id="RBR21423.1"/>
    </source>
</evidence>
<comment type="caution">
    <text evidence="2">The sequence shown here is derived from an EMBL/GenBank/DDBJ whole genome shotgun (WGS) entry which is preliminary data.</text>
</comment>
<feature type="region of interest" description="Disordered" evidence="1">
    <location>
        <begin position="1"/>
        <end position="42"/>
    </location>
</feature>